<protein>
    <submittedName>
        <fullName evidence="4">Beta-glucanase (GH16 family)</fullName>
    </submittedName>
</protein>
<evidence type="ECO:0000259" key="3">
    <source>
        <dbReference type="PROSITE" id="PS51762"/>
    </source>
</evidence>
<comment type="similarity">
    <text evidence="1">Belongs to the glycosyl hydrolase 16 family.</text>
</comment>
<dbReference type="EMBL" id="JACHMF010000001">
    <property type="protein sequence ID" value="MBB4694427.1"/>
    <property type="molecule type" value="Genomic_DNA"/>
</dbReference>
<evidence type="ECO:0000313" key="4">
    <source>
        <dbReference type="EMBL" id="MBB4694427.1"/>
    </source>
</evidence>
<dbReference type="CDD" id="cd08023">
    <property type="entry name" value="GH16_laminarinase_like"/>
    <property type="match status" value="1"/>
</dbReference>
<dbReference type="Gene3D" id="2.60.120.260">
    <property type="entry name" value="Galactose-binding domain-like"/>
    <property type="match status" value="1"/>
</dbReference>
<sequence>MRSLLAAVLSMLFLAAPGPASAASSEMVLNPSARTDVSGWRAQSESGAVELKRVTGLRGGPATTGLSITRDGGDGAWAYAVGALQSSFVVGRTYRMSVWLRDLAGAGRTYGIRLADGYLQNQPTAVTEYVTPAGSGWQRVTRTFVATATGAAGTAFYLALPPAGAFAVQVTGASVESAVSYAPATVRGKPSQVIGFSDSTWTARTGGGGWGNGELQTYQPQNARVDEAGRLRITADRTADGFTSARLDTLGKVSVPTGSYVEATITAPVGAGVWPAFWMLGTSMPRVGWPACGELDIFEGTGAQPTVARAAAHMAIARNPGADQQYGWDEPGGTTDLGAPLDSGPHQFGVYFDARTVRFYIDRRPTMTLWASDALAAGRTWPFGQSFFLVANVAIAGTVDSSATTFPRSMTVGPVSVWKGGVPF</sequence>
<keyword evidence="5" id="KW-1185">Reference proteome</keyword>
<dbReference type="Pfam" id="PF26113">
    <property type="entry name" value="GH16_XgeA"/>
    <property type="match status" value="1"/>
</dbReference>
<dbReference type="AlphaFoldDB" id="A0A7W7CTK4"/>
<dbReference type="InterPro" id="IPR013320">
    <property type="entry name" value="ConA-like_dom_sf"/>
</dbReference>
<evidence type="ECO:0000256" key="2">
    <source>
        <dbReference type="SAM" id="SignalP"/>
    </source>
</evidence>
<reference evidence="4 5" key="1">
    <citation type="submission" date="2020-08" db="EMBL/GenBank/DDBJ databases">
        <title>Sequencing the genomes of 1000 actinobacteria strains.</title>
        <authorList>
            <person name="Klenk H.-P."/>
        </authorList>
    </citation>
    <scope>NUCLEOTIDE SEQUENCE [LARGE SCALE GENOMIC DNA]</scope>
    <source>
        <strain evidence="4 5">DSM 45518</strain>
    </source>
</reference>
<name>A0A7W7CTK4_9ACTN</name>
<gene>
    <name evidence="4" type="ORF">BKA14_004575</name>
</gene>
<comment type="caution">
    <text evidence="4">The sequence shown here is derived from an EMBL/GenBank/DDBJ whole genome shotgun (WGS) entry which is preliminary data.</text>
</comment>
<accession>A0A7W7CTK4</accession>
<dbReference type="GO" id="GO:0004553">
    <property type="term" value="F:hydrolase activity, hydrolyzing O-glycosyl compounds"/>
    <property type="evidence" value="ECO:0007669"/>
    <property type="project" value="InterPro"/>
</dbReference>
<dbReference type="SUPFAM" id="SSF49899">
    <property type="entry name" value="Concanavalin A-like lectins/glucanases"/>
    <property type="match status" value="1"/>
</dbReference>
<dbReference type="InterPro" id="IPR000757">
    <property type="entry name" value="Beta-glucanase-like"/>
</dbReference>
<feature type="domain" description="GH16" evidence="3">
    <location>
        <begin position="179"/>
        <end position="423"/>
    </location>
</feature>
<dbReference type="InterPro" id="IPR008979">
    <property type="entry name" value="Galactose-bd-like_sf"/>
</dbReference>
<dbReference type="InterPro" id="IPR050546">
    <property type="entry name" value="Glycosyl_Hydrlase_16"/>
</dbReference>
<dbReference type="SUPFAM" id="SSF49785">
    <property type="entry name" value="Galactose-binding domain-like"/>
    <property type="match status" value="1"/>
</dbReference>
<dbReference type="PANTHER" id="PTHR10963">
    <property type="entry name" value="GLYCOSYL HYDROLASE-RELATED"/>
    <property type="match status" value="1"/>
</dbReference>
<proteinExistence type="inferred from homology"/>
<dbReference type="Gene3D" id="2.60.120.200">
    <property type="match status" value="1"/>
</dbReference>
<dbReference type="Proteomes" id="UP000542742">
    <property type="component" value="Unassembled WGS sequence"/>
</dbReference>
<feature type="signal peptide" evidence="2">
    <location>
        <begin position="1"/>
        <end position="22"/>
    </location>
</feature>
<dbReference type="GO" id="GO:0005975">
    <property type="term" value="P:carbohydrate metabolic process"/>
    <property type="evidence" value="ECO:0007669"/>
    <property type="project" value="InterPro"/>
</dbReference>
<feature type="chain" id="PRO_5031431857" evidence="2">
    <location>
        <begin position="23"/>
        <end position="424"/>
    </location>
</feature>
<evidence type="ECO:0000313" key="5">
    <source>
        <dbReference type="Proteomes" id="UP000542742"/>
    </source>
</evidence>
<evidence type="ECO:0000256" key="1">
    <source>
        <dbReference type="ARBA" id="ARBA00006865"/>
    </source>
</evidence>
<dbReference type="PANTHER" id="PTHR10963:SF55">
    <property type="entry name" value="GLYCOSIDE HYDROLASE FAMILY 16 PROTEIN"/>
    <property type="match status" value="1"/>
</dbReference>
<dbReference type="RefSeq" id="WP_184952911.1">
    <property type="nucleotide sequence ID" value="NZ_BOMC01000038.1"/>
</dbReference>
<keyword evidence="2" id="KW-0732">Signal</keyword>
<organism evidence="4 5">
    <name type="scientific">Paractinoplanes abujensis</name>
    <dbReference type="NCBI Taxonomy" id="882441"/>
    <lineage>
        <taxon>Bacteria</taxon>
        <taxon>Bacillati</taxon>
        <taxon>Actinomycetota</taxon>
        <taxon>Actinomycetes</taxon>
        <taxon>Micromonosporales</taxon>
        <taxon>Micromonosporaceae</taxon>
        <taxon>Paractinoplanes</taxon>
    </lineage>
</organism>
<dbReference type="PROSITE" id="PS51762">
    <property type="entry name" value="GH16_2"/>
    <property type="match status" value="1"/>
</dbReference>